<evidence type="ECO:0000259" key="5">
    <source>
        <dbReference type="Pfam" id="PF01979"/>
    </source>
</evidence>
<gene>
    <name evidence="6" type="primary">nagA_1</name>
    <name evidence="6" type="ORF">J21TS7_44350</name>
</gene>
<evidence type="ECO:0000256" key="2">
    <source>
        <dbReference type="ARBA" id="ARBA00022723"/>
    </source>
</evidence>
<name>A0ABQ4LI53_9BACL</name>
<dbReference type="PANTHER" id="PTHR11113:SF14">
    <property type="entry name" value="N-ACETYLGLUCOSAMINE-6-PHOSPHATE DEACETYLASE"/>
    <property type="match status" value="1"/>
</dbReference>
<dbReference type="PANTHER" id="PTHR11113">
    <property type="entry name" value="N-ACETYLGLUCOSAMINE-6-PHOSPHATE DEACETYLASE"/>
    <property type="match status" value="1"/>
</dbReference>
<dbReference type="InterPro" id="IPR003764">
    <property type="entry name" value="GlcNAc_6-P_deAcase"/>
</dbReference>
<sequence>MEADRRGMEPTAAGGRDALTRLEGIHALTGEHIRLTLAGGVIAGYEVLGTPEEAEIRRVARAQTGGQELPLIGPGLVDLQINGYAGLDLNTHPLQADTVRQLNERLWAEGVTSYLPTLITNSDEALRSGLGTIAEVCETDPNHNMAGIHLEGPFISPEDGPRGAHDAQYVRAPDWGLFQSWQEAAGGRIRIVTVSPEWPEAVDFIERCTGSGVLVSIGHTAANSAQIQAAVQAGARMSTHLGNGAHPVLPRHPNYIWDQLAEEPLWASVIADGFHLPDAFLRVAAKVKGERLILVSDAVSFGGMPPGTYDTHIGGRVTLTPAGRLHLAGQPALLAGSALPMTAGIAHLAGRGIASLGEAWAMASVRPAGLLGLPAAQGLAPGAPADVALFTKDAAGIRILRTYKRGQLKYDARDAQDAGTMG</sequence>
<dbReference type="EMBL" id="BORU01000002">
    <property type="protein sequence ID" value="GIO56117.1"/>
    <property type="molecule type" value="Genomic_DNA"/>
</dbReference>
<dbReference type="InterPro" id="IPR006680">
    <property type="entry name" value="Amidohydro-rel"/>
</dbReference>
<comment type="caution">
    <text evidence="6">The sequence shown here is derived from an EMBL/GenBank/DDBJ whole genome shotgun (WGS) entry which is preliminary data.</text>
</comment>
<dbReference type="InterPro" id="IPR032466">
    <property type="entry name" value="Metal_Hydrolase"/>
</dbReference>
<keyword evidence="3 4" id="KW-0378">Hydrolase</keyword>
<organism evidence="6 7">
    <name type="scientific">Paenibacillus cineris</name>
    <dbReference type="NCBI Taxonomy" id="237530"/>
    <lineage>
        <taxon>Bacteria</taxon>
        <taxon>Bacillati</taxon>
        <taxon>Bacillota</taxon>
        <taxon>Bacilli</taxon>
        <taxon>Bacillales</taxon>
        <taxon>Paenibacillaceae</taxon>
        <taxon>Paenibacillus</taxon>
    </lineage>
</organism>
<evidence type="ECO:0000256" key="4">
    <source>
        <dbReference type="PIRNR" id="PIRNR038994"/>
    </source>
</evidence>
<evidence type="ECO:0000256" key="3">
    <source>
        <dbReference type="ARBA" id="ARBA00022801"/>
    </source>
</evidence>
<comment type="similarity">
    <text evidence="1 4">Belongs to the metallo-dependent hydrolases superfamily. NagA family.</text>
</comment>
<keyword evidence="7" id="KW-1185">Reference proteome</keyword>
<evidence type="ECO:0000313" key="6">
    <source>
        <dbReference type="EMBL" id="GIO56117.1"/>
    </source>
</evidence>
<protein>
    <submittedName>
        <fullName evidence="6">N-acetylglucosamine-6-phosphate deacetylase</fullName>
    </submittedName>
</protein>
<accession>A0ABQ4LI53</accession>
<dbReference type="Proteomes" id="UP000676601">
    <property type="component" value="Unassembled WGS sequence"/>
</dbReference>
<keyword evidence="4" id="KW-0119">Carbohydrate metabolism</keyword>
<reference evidence="6 7" key="1">
    <citation type="submission" date="2021-03" db="EMBL/GenBank/DDBJ databases">
        <title>Antimicrobial resistance genes in bacteria isolated from Japanese honey, and their potential for conferring macrolide and lincosamide resistance in the American foulbrood pathogen Paenibacillus larvae.</title>
        <authorList>
            <person name="Okamoto M."/>
            <person name="Kumagai M."/>
            <person name="Kanamori H."/>
            <person name="Takamatsu D."/>
        </authorList>
    </citation>
    <scope>NUCLEOTIDE SEQUENCE [LARGE SCALE GENOMIC DNA]</scope>
    <source>
        <strain evidence="6 7">J21TS7</strain>
    </source>
</reference>
<evidence type="ECO:0000256" key="1">
    <source>
        <dbReference type="ARBA" id="ARBA00010716"/>
    </source>
</evidence>
<dbReference type="PIRSF" id="PIRSF038994">
    <property type="entry name" value="NagA"/>
    <property type="match status" value="1"/>
</dbReference>
<dbReference type="Gene3D" id="3.20.20.140">
    <property type="entry name" value="Metal-dependent hydrolases"/>
    <property type="match status" value="1"/>
</dbReference>
<feature type="domain" description="Amidohydrolase-related" evidence="5">
    <location>
        <begin position="74"/>
        <end position="406"/>
    </location>
</feature>
<keyword evidence="2" id="KW-0479">Metal-binding</keyword>
<proteinExistence type="inferred from homology"/>
<evidence type="ECO:0000313" key="7">
    <source>
        <dbReference type="Proteomes" id="UP000676601"/>
    </source>
</evidence>
<dbReference type="Pfam" id="PF01979">
    <property type="entry name" value="Amidohydro_1"/>
    <property type="match status" value="1"/>
</dbReference>
<dbReference type="SUPFAM" id="SSF51556">
    <property type="entry name" value="Metallo-dependent hydrolases"/>
    <property type="match status" value="1"/>
</dbReference>